<dbReference type="Proteomes" id="UP000283260">
    <property type="component" value="Unassembled WGS sequence"/>
</dbReference>
<accession>A0A423J730</accession>
<gene>
    <name evidence="1" type="ORF">BK661_12080</name>
</gene>
<protein>
    <submittedName>
        <fullName evidence="1">Halovibrin HvnA</fullName>
    </submittedName>
</protein>
<evidence type="ECO:0000313" key="1">
    <source>
        <dbReference type="EMBL" id="RON33397.1"/>
    </source>
</evidence>
<dbReference type="RefSeq" id="WP_123496927.1">
    <property type="nucleotide sequence ID" value="NZ_JBNDJZ010000001.1"/>
</dbReference>
<reference evidence="1 2" key="1">
    <citation type="submission" date="2016-10" db="EMBL/GenBank/DDBJ databases">
        <title>Comparative genome analysis of multiple Pseudomonas spp. focuses on biocontrol and plant growth promoting traits.</title>
        <authorList>
            <person name="Tao X.-Y."/>
            <person name="Taylor C.G."/>
        </authorList>
    </citation>
    <scope>NUCLEOTIDE SEQUENCE [LARGE SCALE GENOMIC DNA]</scope>
    <source>
        <strain evidence="1 2">94G2</strain>
    </source>
</reference>
<dbReference type="PROSITE" id="PS51257">
    <property type="entry name" value="PROKAR_LIPOPROTEIN"/>
    <property type="match status" value="1"/>
</dbReference>
<name>A0A423J730_9PSED</name>
<sequence>MKKIIALMLMVVLAGCQVRDQQLQSATTSSIAQSGPEIAADLTARYNDVRINCGSPSTPAFLCSGIILRSTVHGPGYFFWNPSPHSQQSGGVSFSYLRKDAKFQKLVFGQNNGFVFYPVFNTPPGKEHIEILCSYPIDGWTQLRETPGCGAHPYYPTQSKRCQTMGISTAEQWMAHWNAAPSSAYRPAYQCSFDVRDSMNQLAADSFYQSLRTRNLLGATWFPQQNELILRTWAQTDNPNGLPIQALFYTGDGLSNARKDQVHFRNQSGDVLPIIKLTLPTNSSENAVFTYDPNDLDPSIP</sequence>
<dbReference type="EMBL" id="MOBL01000010">
    <property type="protein sequence ID" value="RON33397.1"/>
    <property type="molecule type" value="Genomic_DNA"/>
</dbReference>
<proteinExistence type="predicted"/>
<evidence type="ECO:0000313" key="2">
    <source>
        <dbReference type="Proteomes" id="UP000283260"/>
    </source>
</evidence>
<dbReference type="AlphaFoldDB" id="A0A423J730"/>
<comment type="caution">
    <text evidence="1">The sequence shown here is derived from an EMBL/GenBank/DDBJ whole genome shotgun (WGS) entry which is preliminary data.</text>
</comment>
<organism evidence="1 2">
    <name type="scientific">Pseudomonas frederiksbergensis</name>
    <dbReference type="NCBI Taxonomy" id="104087"/>
    <lineage>
        <taxon>Bacteria</taxon>
        <taxon>Pseudomonadati</taxon>
        <taxon>Pseudomonadota</taxon>
        <taxon>Gammaproteobacteria</taxon>
        <taxon>Pseudomonadales</taxon>
        <taxon>Pseudomonadaceae</taxon>
        <taxon>Pseudomonas</taxon>
    </lineage>
</organism>